<organism evidence="12">
    <name type="scientific">Oscarella lobularis</name>
    <name type="common">Bubble oscar sponge</name>
    <name type="synonym">Halisarca lobularis</name>
    <dbReference type="NCBI Taxonomy" id="121494"/>
    <lineage>
        <taxon>Eukaryota</taxon>
        <taxon>Metazoa</taxon>
        <taxon>Porifera</taxon>
        <taxon>Homoscleromorpha</taxon>
        <taxon>Homosclerophorida</taxon>
        <taxon>Oscarellidae</taxon>
        <taxon>Oscarella</taxon>
    </lineage>
</organism>
<evidence type="ECO:0000259" key="8">
    <source>
        <dbReference type="PROSITE" id="PS50002"/>
    </source>
</evidence>
<dbReference type="GO" id="GO:0043113">
    <property type="term" value="P:receptor clustering"/>
    <property type="evidence" value="ECO:0007669"/>
    <property type="project" value="TreeGrafter"/>
</dbReference>
<accession>A0A2P1GIU4</accession>
<evidence type="ECO:0000256" key="4">
    <source>
        <dbReference type="ARBA" id="ARBA00022737"/>
    </source>
</evidence>
<dbReference type="GO" id="GO:0098609">
    <property type="term" value="P:cell-cell adhesion"/>
    <property type="evidence" value="ECO:0007669"/>
    <property type="project" value="TreeGrafter"/>
</dbReference>
<dbReference type="CDD" id="cd11861">
    <property type="entry name" value="SH3_DLG-like"/>
    <property type="match status" value="1"/>
</dbReference>
<dbReference type="FunFam" id="2.30.42.10:FF:000004">
    <property type="entry name" value="Disks large homolog 4 isoform 2"/>
    <property type="match status" value="1"/>
</dbReference>
<keyword evidence="3 6" id="KW-0728">SH3 domain</keyword>
<dbReference type="PROSITE" id="PS50002">
    <property type="entry name" value="SH3"/>
    <property type="match status" value="1"/>
</dbReference>
<feature type="region of interest" description="Disordered" evidence="7">
    <location>
        <begin position="611"/>
        <end position="656"/>
    </location>
</feature>
<dbReference type="SMART" id="SM00228">
    <property type="entry name" value="PDZ"/>
    <property type="match status" value="3"/>
</dbReference>
<dbReference type="CDD" id="cd06795">
    <property type="entry name" value="PDZ3_Dlg1-2-4-like"/>
    <property type="match status" value="1"/>
</dbReference>
<comment type="similarity">
    <text evidence="2">Belongs to the MAGUK family.</text>
</comment>
<evidence type="ECO:0000259" key="11">
    <source>
        <dbReference type="PROSITE" id="PS51022"/>
    </source>
</evidence>
<dbReference type="GO" id="GO:0045197">
    <property type="term" value="P:establishment or maintenance of epithelial cell apical/basal polarity"/>
    <property type="evidence" value="ECO:0007669"/>
    <property type="project" value="TreeGrafter"/>
</dbReference>
<reference evidence="12" key="1">
    <citation type="submission" date="2017-08" db="EMBL/GenBank/DDBJ databases">
        <title>New genomic data challenges the traditional vision of epithelium evolution in sponges and ctenophores.</title>
        <authorList>
            <person name="Belahbib H."/>
            <person name="Renard E."/>
            <person name="Santini S."/>
            <person name="Jourda C."/>
            <person name="Claverie J.-M."/>
            <person name="Borchiellini C."/>
            <person name="Le Bivic A."/>
        </authorList>
    </citation>
    <scope>NUCLEOTIDE SEQUENCE</scope>
    <source>
        <strain evidence="12">ID12</strain>
    </source>
</reference>
<feature type="compositionally biased region" description="Basic residues" evidence="7">
    <location>
        <begin position="620"/>
        <end position="636"/>
    </location>
</feature>
<dbReference type="Gene3D" id="2.30.30.40">
    <property type="entry name" value="SH3 Domains"/>
    <property type="match status" value="2"/>
</dbReference>
<comment type="subcellular location">
    <subcellularLocation>
        <location evidence="1">Membrane</location>
    </subcellularLocation>
</comment>
<evidence type="ECO:0000259" key="10">
    <source>
        <dbReference type="PROSITE" id="PS50106"/>
    </source>
</evidence>
<dbReference type="Gene3D" id="3.30.63.10">
    <property type="entry name" value="Guanylate Kinase phosphate binding domain"/>
    <property type="match status" value="1"/>
</dbReference>
<dbReference type="PANTHER" id="PTHR23119">
    <property type="entry name" value="DISCS LARGE"/>
    <property type="match status" value="1"/>
</dbReference>
<dbReference type="InterPro" id="IPR050614">
    <property type="entry name" value="Synaptic_Scaffolding_LAP-MAGUK"/>
</dbReference>
<evidence type="ECO:0000259" key="9">
    <source>
        <dbReference type="PROSITE" id="PS50052"/>
    </source>
</evidence>
<dbReference type="PANTHER" id="PTHR23119:SF51">
    <property type="entry name" value="DISKS LARGE 1 TUMOR SUPPRESSOR PROTEIN"/>
    <property type="match status" value="1"/>
</dbReference>
<evidence type="ECO:0000256" key="1">
    <source>
        <dbReference type="ARBA" id="ARBA00004370"/>
    </source>
</evidence>
<dbReference type="EMBL" id="MF780963">
    <property type="protein sequence ID" value="AVM85887.1"/>
    <property type="molecule type" value="mRNA"/>
</dbReference>
<dbReference type="SUPFAM" id="SSF50156">
    <property type="entry name" value="PDZ domain-like"/>
    <property type="match status" value="3"/>
</dbReference>
<dbReference type="InterPro" id="IPR008144">
    <property type="entry name" value="Guanylate_kin-like_dom"/>
</dbReference>
<feature type="domain" description="SH3" evidence="8">
    <location>
        <begin position="557"/>
        <end position="628"/>
    </location>
</feature>
<dbReference type="GO" id="GO:0016323">
    <property type="term" value="C:basolateral plasma membrane"/>
    <property type="evidence" value="ECO:0007669"/>
    <property type="project" value="TreeGrafter"/>
</dbReference>
<keyword evidence="4" id="KW-0677">Repeat</keyword>
<dbReference type="InterPro" id="IPR001452">
    <property type="entry name" value="SH3_domain"/>
</dbReference>
<dbReference type="Pfam" id="PF00595">
    <property type="entry name" value="PDZ"/>
    <property type="match status" value="3"/>
</dbReference>
<dbReference type="PROSITE" id="PS50052">
    <property type="entry name" value="GUANYLATE_KINASE_2"/>
    <property type="match status" value="1"/>
</dbReference>
<dbReference type="Pfam" id="PF09058">
    <property type="entry name" value="L27_1"/>
    <property type="match status" value="1"/>
</dbReference>
<dbReference type="CDD" id="cd00071">
    <property type="entry name" value="GMPK"/>
    <property type="match status" value="1"/>
</dbReference>
<dbReference type="GO" id="GO:0007268">
    <property type="term" value="P:chemical synaptic transmission"/>
    <property type="evidence" value="ECO:0007669"/>
    <property type="project" value="TreeGrafter"/>
</dbReference>
<dbReference type="InterPro" id="IPR027417">
    <property type="entry name" value="P-loop_NTPase"/>
</dbReference>
<dbReference type="Gene3D" id="3.40.50.300">
    <property type="entry name" value="P-loop containing nucleotide triphosphate hydrolases"/>
    <property type="match status" value="1"/>
</dbReference>
<dbReference type="AlphaFoldDB" id="A0A2P1GIU4"/>
<evidence type="ECO:0000256" key="5">
    <source>
        <dbReference type="ARBA" id="ARBA00023136"/>
    </source>
</evidence>
<feature type="domain" description="L27" evidence="11">
    <location>
        <begin position="28"/>
        <end position="88"/>
    </location>
</feature>
<dbReference type="Gene3D" id="2.30.42.10">
    <property type="match status" value="3"/>
</dbReference>
<protein>
    <submittedName>
        <fullName evidence="12">DLG</fullName>
    </submittedName>
</protein>
<dbReference type="FunFam" id="1.10.287.470:FF:000001">
    <property type="entry name" value="Disks large 1 isoform X3"/>
    <property type="match status" value="1"/>
</dbReference>
<dbReference type="InterPro" id="IPR015143">
    <property type="entry name" value="L27_1"/>
</dbReference>
<dbReference type="CDD" id="cd06724">
    <property type="entry name" value="PDZ2_Dlg1-2-4-like"/>
    <property type="match status" value="1"/>
</dbReference>
<dbReference type="GO" id="GO:0097120">
    <property type="term" value="P:receptor localization to synapse"/>
    <property type="evidence" value="ECO:0007669"/>
    <property type="project" value="TreeGrafter"/>
</dbReference>
<dbReference type="GO" id="GO:0045202">
    <property type="term" value="C:synapse"/>
    <property type="evidence" value="ECO:0007669"/>
    <property type="project" value="GOC"/>
</dbReference>
<evidence type="ECO:0000256" key="2">
    <source>
        <dbReference type="ARBA" id="ARBA00007014"/>
    </source>
</evidence>
<dbReference type="SUPFAM" id="SSF52540">
    <property type="entry name" value="P-loop containing nucleoside triphosphate hydrolases"/>
    <property type="match status" value="1"/>
</dbReference>
<dbReference type="InterPro" id="IPR004172">
    <property type="entry name" value="L27_dom"/>
</dbReference>
<dbReference type="InterPro" id="IPR001478">
    <property type="entry name" value="PDZ"/>
</dbReference>
<dbReference type="Gene3D" id="1.10.287.470">
    <property type="entry name" value="Helix hairpin bin"/>
    <property type="match status" value="1"/>
</dbReference>
<feature type="domain" description="Guanylate kinase-like" evidence="9">
    <location>
        <begin position="697"/>
        <end position="873"/>
    </location>
</feature>
<feature type="domain" description="PDZ" evidence="10">
    <location>
        <begin position="203"/>
        <end position="290"/>
    </location>
</feature>
<dbReference type="SMR" id="A0A2P1GIU4"/>
<dbReference type="SUPFAM" id="SSF50044">
    <property type="entry name" value="SH3-domain"/>
    <property type="match status" value="1"/>
</dbReference>
<dbReference type="InterPro" id="IPR036028">
    <property type="entry name" value="SH3-like_dom_sf"/>
</dbReference>
<dbReference type="FunFam" id="3.30.63.10:FF:000001">
    <property type="entry name" value="Disks large homolog 1 isoform 2"/>
    <property type="match status" value="1"/>
</dbReference>
<dbReference type="Pfam" id="PF07653">
    <property type="entry name" value="SH3_2"/>
    <property type="match status" value="1"/>
</dbReference>
<dbReference type="FunFam" id="2.30.42.10:FF:000001">
    <property type="entry name" value="Disks large homolog 1 isoform 2"/>
    <property type="match status" value="1"/>
</dbReference>
<dbReference type="InterPro" id="IPR008145">
    <property type="entry name" value="GK/Ca_channel_bsu"/>
</dbReference>
<dbReference type="GO" id="GO:0019901">
    <property type="term" value="F:protein kinase binding"/>
    <property type="evidence" value="ECO:0007669"/>
    <property type="project" value="TreeGrafter"/>
</dbReference>
<dbReference type="SMART" id="SM00326">
    <property type="entry name" value="SH3"/>
    <property type="match status" value="1"/>
</dbReference>
<sequence>MYYSHVTSQSVPTSKQTCAIEKKKMPARKQDAHRALELLEDYHAKLTGTDDRQLRSAIEKVIRIFRSRLFQALLDIQEFYEETLLDSGKSKEQKTHETMEMAAAWEKQSPMPHKKKKEVAVSATAAATAAAVVVEKENDKASSSPVASDLLPPPPEATVTFERQAFLDESMPPEIPPSTSGVEVSPIVVDQPGPDKWQWEQETIILEKGSSGLGFSIAGGYDHPHSPDDNLVYVTKIIPTGGAAKDGRLRLDDCILSVNGNELKYVTHGEAVDALRHAGNRVILLVKRKVLLVEMATSPKGEGRIHEIKLVKAGKGLGFSIAGGVGNQHIPGDNGIFVTKIIDTGAAAADGRLSVGDRILRVNEGSVENVTHEEAVQALKMTDQTVILLVEKAKKDENDGAFSQPVVTSSPMPHQVVDVSVASYEESASPTKVDAARASRDLRTVELKKGSTGLGFNIIGGEDGEGIFISFILAGGAADRSGMLRRGDQIIEVNGADMRLATHEDAALALKGAGSTVTMVVQYNPNEYAEYEKKLSDLRERAQGAAASPSPFKPSNKKELFVRALFDYDKNRDSGLPSAGLSFQHGDILHVINASDDEWWQARLIGPDGRQDDVAGVIPSKKRVERRERSRQKSVKFSRAGTADDKSPGGGRSRKRSFNFAKKLPFFRKKHKEAKEEKQEEAVLSYEEVTQEQIAYARPVIVLGPIKDRINDDLIQDFPEEYGSCVPHTTRSPREYEVDSRDYFFVSREDMERSIQNHEFIEAGQYNENLYGTSVVAVRDVALQGKHCILDVSGYAIKRLQVANLYPIAIFIRLKSVAAVKDMISDKRSSEEHVQKVFERAGKLEQEFAEYFTGIVTGDSYEEIYRNAKEVIRQSSGPLIWVPRRDAEAE</sequence>
<dbReference type="GO" id="GO:0099072">
    <property type="term" value="P:regulation of postsynaptic membrane neurotransmitter receptor levels"/>
    <property type="evidence" value="ECO:0007669"/>
    <property type="project" value="TreeGrafter"/>
</dbReference>
<evidence type="ECO:0000256" key="7">
    <source>
        <dbReference type="SAM" id="MobiDB-lite"/>
    </source>
</evidence>
<keyword evidence="5" id="KW-0472">Membrane</keyword>
<evidence type="ECO:0000256" key="6">
    <source>
        <dbReference type="PROSITE-ProRule" id="PRU00192"/>
    </source>
</evidence>
<evidence type="ECO:0000313" key="12">
    <source>
        <dbReference type="EMBL" id="AVM85887.1"/>
    </source>
</evidence>
<dbReference type="SMART" id="SM00569">
    <property type="entry name" value="L27"/>
    <property type="match status" value="1"/>
</dbReference>
<evidence type="ECO:0000256" key="3">
    <source>
        <dbReference type="ARBA" id="ARBA00022443"/>
    </source>
</evidence>
<dbReference type="InterPro" id="IPR036892">
    <property type="entry name" value="L27_dom_sf"/>
</dbReference>
<proteinExistence type="evidence at transcript level"/>
<dbReference type="InterPro" id="IPR036034">
    <property type="entry name" value="PDZ_sf"/>
</dbReference>
<dbReference type="SUPFAM" id="SSF101288">
    <property type="entry name" value="L27 domain"/>
    <property type="match status" value="1"/>
</dbReference>
<dbReference type="SMART" id="SM00072">
    <property type="entry name" value="GuKc"/>
    <property type="match status" value="1"/>
</dbReference>
<dbReference type="Pfam" id="PF00625">
    <property type="entry name" value="Guanylate_kin"/>
    <property type="match status" value="1"/>
</dbReference>
<feature type="domain" description="PDZ" evidence="10">
    <location>
        <begin position="307"/>
        <end position="394"/>
    </location>
</feature>
<name>A0A2P1GIU4_OSCLO</name>
<dbReference type="PROSITE" id="PS51022">
    <property type="entry name" value="L27"/>
    <property type="match status" value="1"/>
</dbReference>
<dbReference type="PROSITE" id="PS50106">
    <property type="entry name" value="PDZ"/>
    <property type="match status" value="3"/>
</dbReference>
<feature type="domain" description="PDZ" evidence="10">
    <location>
        <begin position="444"/>
        <end position="525"/>
    </location>
</feature>